<reference evidence="1 2" key="1">
    <citation type="submission" date="2024-10" db="EMBL/GenBank/DDBJ databases">
        <title>The Natural Products Discovery Center: Release of the First 8490 Sequenced Strains for Exploring Actinobacteria Biosynthetic Diversity.</title>
        <authorList>
            <person name="Kalkreuter E."/>
            <person name="Kautsar S.A."/>
            <person name="Yang D."/>
            <person name="Bader C.D."/>
            <person name="Teijaro C.N."/>
            <person name="Fluegel L."/>
            <person name="Davis C.M."/>
            <person name="Simpson J.R."/>
            <person name="Lauterbach L."/>
            <person name="Steele A.D."/>
            <person name="Gui C."/>
            <person name="Meng S."/>
            <person name="Li G."/>
            <person name="Viehrig K."/>
            <person name="Ye F."/>
            <person name="Su P."/>
            <person name="Kiefer A.F."/>
            <person name="Nichols A."/>
            <person name="Cepeda A.J."/>
            <person name="Yan W."/>
            <person name="Fan B."/>
            <person name="Jiang Y."/>
            <person name="Adhikari A."/>
            <person name="Zheng C.-J."/>
            <person name="Schuster L."/>
            <person name="Cowan T.M."/>
            <person name="Smanski M.J."/>
            <person name="Chevrette M.G."/>
            <person name="De Carvalho L.P.S."/>
            <person name="Shen B."/>
        </authorList>
    </citation>
    <scope>NUCLEOTIDE SEQUENCE [LARGE SCALE GENOMIC DNA]</scope>
    <source>
        <strain evidence="1 2">NPDC087220</strain>
    </source>
</reference>
<accession>A0ABW8EHY6</accession>
<gene>
    <name evidence="1" type="ORF">ACIO7M_11545</name>
</gene>
<protein>
    <recommendedName>
        <fullName evidence="3">Lipoprotein</fullName>
    </recommendedName>
</protein>
<evidence type="ECO:0000313" key="2">
    <source>
        <dbReference type="Proteomes" id="UP001617351"/>
    </source>
</evidence>
<evidence type="ECO:0008006" key="3">
    <source>
        <dbReference type="Google" id="ProtNLM"/>
    </source>
</evidence>
<evidence type="ECO:0000313" key="1">
    <source>
        <dbReference type="EMBL" id="MFJ2821741.1"/>
    </source>
</evidence>
<dbReference type="EMBL" id="JBIUYY010000004">
    <property type="protein sequence ID" value="MFJ2821741.1"/>
    <property type="molecule type" value="Genomic_DNA"/>
</dbReference>
<sequence>MAALLAGAATACGHPLRDLGPLPPRYSGPPLAADTVVSELTAVLAQEGVAVEREQSGAGGRCSERLSGRHAPESVNAALKAAFTRARTEHGWQDGPAVTGSGAMTLTKGNWTAVTAFPGEPAQGLPAPVIVSLTCTDGAAATVTPTAGPAAG</sequence>
<comment type="caution">
    <text evidence="1">The sequence shown here is derived from an EMBL/GenBank/DDBJ whole genome shotgun (WGS) entry which is preliminary data.</text>
</comment>
<organism evidence="1 2">
    <name type="scientific">Streptomyces toxytricini</name>
    <name type="common">Actinomyces toxytricini</name>
    <dbReference type="NCBI Taxonomy" id="67369"/>
    <lineage>
        <taxon>Bacteria</taxon>
        <taxon>Bacillati</taxon>
        <taxon>Actinomycetota</taxon>
        <taxon>Actinomycetes</taxon>
        <taxon>Kitasatosporales</taxon>
        <taxon>Streptomycetaceae</taxon>
        <taxon>Streptomyces</taxon>
    </lineage>
</organism>
<keyword evidence="2" id="KW-1185">Reference proteome</keyword>
<name>A0ABW8EHY6_STRT5</name>
<dbReference type="RefSeq" id="WP_402379906.1">
    <property type="nucleotide sequence ID" value="NZ_JBIUYY010000004.1"/>
</dbReference>
<dbReference type="Proteomes" id="UP001617351">
    <property type="component" value="Unassembled WGS sequence"/>
</dbReference>
<proteinExistence type="predicted"/>